<protein>
    <submittedName>
        <fullName evidence="1">Uncharacterized protein</fullName>
    </submittedName>
</protein>
<accession>A0ABQ7BXC3</accession>
<sequence>MLYPTVQRRLGRRAKEKRLGVEDRRTKGLRQVLVTTLFQLVLPPQKIRSSPEFRSLWLVEVSSSGSKRTPLPTKPLLQVLYRWRLLQTPSSVQQLIG</sequence>
<keyword evidence="2" id="KW-1185">Reference proteome</keyword>
<comment type="caution">
    <text evidence="1">The sequence shown here is derived from an EMBL/GenBank/DDBJ whole genome shotgun (WGS) entry which is preliminary data.</text>
</comment>
<dbReference type="EMBL" id="QGKV02000832">
    <property type="protein sequence ID" value="KAF3544006.1"/>
    <property type="molecule type" value="Genomic_DNA"/>
</dbReference>
<dbReference type="Proteomes" id="UP000266723">
    <property type="component" value="Unassembled WGS sequence"/>
</dbReference>
<organism evidence="1 2">
    <name type="scientific">Brassica cretica</name>
    <name type="common">Mustard</name>
    <dbReference type="NCBI Taxonomy" id="69181"/>
    <lineage>
        <taxon>Eukaryota</taxon>
        <taxon>Viridiplantae</taxon>
        <taxon>Streptophyta</taxon>
        <taxon>Embryophyta</taxon>
        <taxon>Tracheophyta</taxon>
        <taxon>Spermatophyta</taxon>
        <taxon>Magnoliopsida</taxon>
        <taxon>eudicotyledons</taxon>
        <taxon>Gunneridae</taxon>
        <taxon>Pentapetalae</taxon>
        <taxon>rosids</taxon>
        <taxon>malvids</taxon>
        <taxon>Brassicales</taxon>
        <taxon>Brassicaceae</taxon>
        <taxon>Brassiceae</taxon>
        <taxon>Brassica</taxon>
    </lineage>
</organism>
<reference evidence="1 2" key="1">
    <citation type="journal article" date="2020" name="BMC Genomics">
        <title>Intraspecific diversification of the crop wild relative Brassica cretica Lam. using demographic model selection.</title>
        <authorList>
            <person name="Kioukis A."/>
            <person name="Michalopoulou V.A."/>
            <person name="Briers L."/>
            <person name="Pirintsos S."/>
            <person name="Studholme D.J."/>
            <person name="Pavlidis P."/>
            <person name="Sarris P.F."/>
        </authorList>
    </citation>
    <scope>NUCLEOTIDE SEQUENCE [LARGE SCALE GENOMIC DNA]</scope>
    <source>
        <strain evidence="2">cv. PFS-1207/04</strain>
    </source>
</reference>
<name>A0ABQ7BXC3_BRACR</name>
<evidence type="ECO:0000313" key="2">
    <source>
        <dbReference type="Proteomes" id="UP000266723"/>
    </source>
</evidence>
<gene>
    <name evidence="1" type="ORF">DY000_02003224</name>
</gene>
<evidence type="ECO:0000313" key="1">
    <source>
        <dbReference type="EMBL" id="KAF3544006.1"/>
    </source>
</evidence>
<proteinExistence type="predicted"/>